<feature type="transmembrane region" description="Helical" evidence="8">
    <location>
        <begin position="142"/>
        <end position="163"/>
    </location>
</feature>
<feature type="transmembrane region" description="Helical" evidence="8">
    <location>
        <begin position="383"/>
        <end position="405"/>
    </location>
</feature>
<name>A0A9P9AUU3_9HYPO</name>
<protein>
    <submittedName>
        <fullName evidence="10">Major facilitator superfamily domain-containing protein</fullName>
    </submittedName>
</protein>
<dbReference type="Gene3D" id="1.20.1720.10">
    <property type="entry name" value="Multidrug resistance protein D"/>
    <property type="match status" value="1"/>
</dbReference>
<feature type="transmembrane region" description="Helical" evidence="8">
    <location>
        <begin position="56"/>
        <end position="78"/>
    </location>
</feature>
<dbReference type="PANTHER" id="PTHR23501:SF84">
    <property type="entry name" value="VACUOLAR MEMBRANE AMINO ACID UPTAKE TRANSPORTER FNX2"/>
    <property type="match status" value="1"/>
</dbReference>
<evidence type="ECO:0000313" key="10">
    <source>
        <dbReference type="EMBL" id="KAH6897040.1"/>
    </source>
</evidence>
<dbReference type="EMBL" id="JAGPYM010000003">
    <property type="protein sequence ID" value="KAH6897040.1"/>
    <property type="molecule type" value="Genomic_DNA"/>
</dbReference>
<evidence type="ECO:0000256" key="4">
    <source>
        <dbReference type="ARBA" id="ARBA00022692"/>
    </source>
</evidence>
<feature type="transmembrane region" description="Helical" evidence="8">
    <location>
        <begin position="251"/>
        <end position="275"/>
    </location>
</feature>
<dbReference type="GO" id="GO:0012505">
    <property type="term" value="C:endomembrane system"/>
    <property type="evidence" value="ECO:0007669"/>
    <property type="project" value="UniProtKB-SubCell"/>
</dbReference>
<feature type="transmembrane region" description="Helical" evidence="8">
    <location>
        <begin position="346"/>
        <end position="371"/>
    </location>
</feature>
<evidence type="ECO:0000256" key="1">
    <source>
        <dbReference type="ARBA" id="ARBA00004127"/>
    </source>
</evidence>
<keyword evidence="7" id="KW-0325">Glycoprotein</keyword>
<keyword evidence="5 8" id="KW-1133">Transmembrane helix</keyword>
<dbReference type="InterPro" id="IPR011701">
    <property type="entry name" value="MFS"/>
</dbReference>
<dbReference type="InterPro" id="IPR020846">
    <property type="entry name" value="MFS_dom"/>
</dbReference>
<dbReference type="SUPFAM" id="SSF103473">
    <property type="entry name" value="MFS general substrate transporter"/>
    <property type="match status" value="1"/>
</dbReference>
<evidence type="ECO:0000256" key="5">
    <source>
        <dbReference type="ARBA" id="ARBA00022989"/>
    </source>
</evidence>
<reference evidence="10 11" key="1">
    <citation type="journal article" date="2021" name="Nat. Commun.">
        <title>Genetic determinants of endophytism in the Arabidopsis root mycobiome.</title>
        <authorList>
            <person name="Mesny F."/>
            <person name="Miyauchi S."/>
            <person name="Thiergart T."/>
            <person name="Pickel B."/>
            <person name="Atanasova L."/>
            <person name="Karlsson M."/>
            <person name="Huettel B."/>
            <person name="Barry K.W."/>
            <person name="Haridas S."/>
            <person name="Chen C."/>
            <person name="Bauer D."/>
            <person name="Andreopoulos W."/>
            <person name="Pangilinan J."/>
            <person name="LaButti K."/>
            <person name="Riley R."/>
            <person name="Lipzen A."/>
            <person name="Clum A."/>
            <person name="Drula E."/>
            <person name="Henrissat B."/>
            <person name="Kohler A."/>
            <person name="Grigoriev I.V."/>
            <person name="Martin F.M."/>
            <person name="Hacquard S."/>
        </authorList>
    </citation>
    <scope>NUCLEOTIDE SEQUENCE [LARGE SCALE GENOMIC DNA]</scope>
    <source>
        <strain evidence="10 11">MPI-CAGE-CH-0241</strain>
    </source>
</reference>
<feature type="transmembrane region" description="Helical" evidence="8">
    <location>
        <begin position="314"/>
        <end position="334"/>
    </location>
</feature>
<dbReference type="FunFam" id="1.20.1720.10:FF:000013">
    <property type="entry name" value="Related to multidrug resistance proteins"/>
    <property type="match status" value="1"/>
</dbReference>
<dbReference type="OrthoDB" id="3437016at2759"/>
<evidence type="ECO:0000256" key="8">
    <source>
        <dbReference type="SAM" id="Phobius"/>
    </source>
</evidence>
<gene>
    <name evidence="10" type="ORF">B0T10DRAFT_172231</name>
</gene>
<comment type="similarity">
    <text evidence="2">Belongs to the major facilitator superfamily.</text>
</comment>
<feature type="transmembrane region" description="Helical" evidence="8">
    <location>
        <begin position="183"/>
        <end position="200"/>
    </location>
</feature>
<keyword evidence="3" id="KW-0813">Transport</keyword>
<sequence>MVAIDQLLTVATYAKIGNELNALNNTSWIATAYFLTLTSFQPLYGKLSDIFGRKPCLLFAYTVFALGCLGCGLARSMAELCAARAFAGVGGGGMNSVVSILLSDLVPLRERGVYQGYINILWAAGTSTGAPLGGLLADSVGWRWSFLGQVPLCFVAFLAVYFVLDLPPVSHDHWLTRMRQIDFLGAFTLVVAVVALLVGLDSGSNLGWSHIITVTSLSLAPGLFGLFLLVETKIASNPFAPGHIIFDRSLFACYLANFFGVAGQMAIIFFTPLFFQAVQGLSATESGALLVPGMIAGVIASLAGGWIIKRTGKFYWITASGWGTLLFALLPLALSAAFRSTPGEVVGLVLTSLGAGCGITTTLVGLLANAAVEDSAVAIACSYLFRSLGSSIGISTGSAVLQQVLRTQLALRLDSGDEAREIEDKVRQSLDYIKELPPRVAEQVRTSYQVATLGTFALLFFYLSASFLVTFWIKERPLKR</sequence>
<evidence type="ECO:0000256" key="6">
    <source>
        <dbReference type="ARBA" id="ARBA00023136"/>
    </source>
</evidence>
<dbReference type="Proteomes" id="UP000777438">
    <property type="component" value="Unassembled WGS sequence"/>
</dbReference>
<evidence type="ECO:0000256" key="3">
    <source>
        <dbReference type="ARBA" id="ARBA00022448"/>
    </source>
</evidence>
<keyword evidence="6 8" id="KW-0472">Membrane</keyword>
<dbReference type="GO" id="GO:0000329">
    <property type="term" value="C:fungal-type vacuole membrane"/>
    <property type="evidence" value="ECO:0007669"/>
    <property type="project" value="TreeGrafter"/>
</dbReference>
<feature type="transmembrane region" description="Helical" evidence="8">
    <location>
        <begin position="287"/>
        <end position="307"/>
    </location>
</feature>
<accession>A0A9P9AUU3</accession>
<dbReference type="Gene3D" id="1.20.1250.20">
    <property type="entry name" value="MFS general substrate transporter like domains"/>
    <property type="match status" value="1"/>
</dbReference>
<dbReference type="InterPro" id="IPR036259">
    <property type="entry name" value="MFS_trans_sf"/>
</dbReference>
<dbReference type="PROSITE" id="PS50850">
    <property type="entry name" value="MFS"/>
    <property type="match status" value="1"/>
</dbReference>
<dbReference type="AlphaFoldDB" id="A0A9P9AUU3"/>
<organism evidence="10 11">
    <name type="scientific">Thelonectria olida</name>
    <dbReference type="NCBI Taxonomy" id="1576542"/>
    <lineage>
        <taxon>Eukaryota</taxon>
        <taxon>Fungi</taxon>
        <taxon>Dikarya</taxon>
        <taxon>Ascomycota</taxon>
        <taxon>Pezizomycotina</taxon>
        <taxon>Sordariomycetes</taxon>
        <taxon>Hypocreomycetidae</taxon>
        <taxon>Hypocreales</taxon>
        <taxon>Nectriaceae</taxon>
        <taxon>Thelonectria</taxon>
    </lineage>
</organism>
<dbReference type="GO" id="GO:0046943">
    <property type="term" value="F:carboxylic acid transmembrane transporter activity"/>
    <property type="evidence" value="ECO:0007669"/>
    <property type="project" value="UniProtKB-ARBA"/>
</dbReference>
<evidence type="ECO:0000259" key="9">
    <source>
        <dbReference type="PROSITE" id="PS50850"/>
    </source>
</evidence>
<dbReference type="Pfam" id="PF07690">
    <property type="entry name" value="MFS_1"/>
    <property type="match status" value="1"/>
</dbReference>
<keyword evidence="11" id="KW-1185">Reference proteome</keyword>
<evidence type="ECO:0000256" key="7">
    <source>
        <dbReference type="ARBA" id="ARBA00023180"/>
    </source>
</evidence>
<feature type="transmembrane region" description="Helical" evidence="8">
    <location>
        <begin position="206"/>
        <end position="230"/>
    </location>
</feature>
<feature type="domain" description="Major facilitator superfamily (MFS) profile" evidence="9">
    <location>
        <begin position="1"/>
        <end position="478"/>
    </location>
</feature>
<feature type="transmembrane region" description="Helical" evidence="8">
    <location>
        <begin position="27"/>
        <end position="44"/>
    </location>
</feature>
<comment type="subcellular location">
    <subcellularLocation>
        <location evidence="1">Endomembrane system</location>
        <topology evidence="1">Multi-pass membrane protein</topology>
    </subcellularLocation>
</comment>
<keyword evidence="4 8" id="KW-0812">Transmembrane</keyword>
<evidence type="ECO:0000256" key="2">
    <source>
        <dbReference type="ARBA" id="ARBA00008335"/>
    </source>
</evidence>
<evidence type="ECO:0000313" key="11">
    <source>
        <dbReference type="Proteomes" id="UP000777438"/>
    </source>
</evidence>
<dbReference type="GO" id="GO:0015174">
    <property type="term" value="F:basic amino acid transmembrane transporter activity"/>
    <property type="evidence" value="ECO:0007669"/>
    <property type="project" value="TreeGrafter"/>
</dbReference>
<dbReference type="PANTHER" id="PTHR23501">
    <property type="entry name" value="MAJOR FACILITATOR SUPERFAMILY"/>
    <property type="match status" value="1"/>
</dbReference>
<feature type="transmembrane region" description="Helical" evidence="8">
    <location>
        <begin position="448"/>
        <end position="473"/>
    </location>
</feature>
<feature type="transmembrane region" description="Helical" evidence="8">
    <location>
        <begin position="84"/>
        <end position="105"/>
    </location>
</feature>
<proteinExistence type="inferred from homology"/>
<comment type="caution">
    <text evidence="10">The sequence shown here is derived from an EMBL/GenBank/DDBJ whole genome shotgun (WGS) entry which is preliminary data.</text>
</comment>
<dbReference type="CDD" id="cd17502">
    <property type="entry name" value="MFS_Azr1_MDR_like"/>
    <property type="match status" value="1"/>
</dbReference>